<dbReference type="EMBL" id="KQ964545">
    <property type="protein sequence ID" value="KXN69153.1"/>
    <property type="molecule type" value="Genomic_DNA"/>
</dbReference>
<evidence type="ECO:0000313" key="1">
    <source>
        <dbReference type="EMBL" id="KXN69153.1"/>
    </source>
</evidence>
<accession>A0A137P275</accession>
<dbReference type="SUPFAM" id="SSF52047">
    <property type="entry name" value="RNI-like"/>
    <property type="match status" value="1"/>
</dbReference>
<sequence>MDIKQSNYDQAVNWEYLTNMSTLLRYLNGESLVELSKCCKRYRNQLEKRVLDNFSIYAWERNNMKTYRELKQSGKIEEVLEFMKTDLGSKIKFIKKLKLSYEVDCKFAEKLVKLLPDIKFLSLYGYDDYDCSLGQDLTAVLKYMKHLEHLYISGIDETIDDYSTKKQIFPKSIKYLRIDVNHIIVSDYGDGELSIYDTIDTSYINLYSLTIVSNRMIQNLSLGMPNLKELEIRDNGTLNQSKIVEFLKANRQLKKITTNFLNYDEEIIKTMLFSKYLEHWSTLSGSWKGIEINNLPSNYSIKYLKIYSDIPTSLTCKIVNSCKNLETLDTDSEYFNKLDLLKFKRRINVLNLSWGVPAFKAINEIDSSSLFNQVDLCRIYSIEKYIDGYNLDKLMNYKPVRLISGAYILKLINIAD</sequence>
<organism evidence="1 2">
    <name type="scientific">Conidiobolus coronatus (strain ATCC 28846 / CBS 209.66 / NRRL 28638)</name>
    <name type="common">Delacroixia coronata</name>
    <dbReference type="NCBI Taxonomy" id="796925"/>
    <lineage>
        <taxon>Eukaryota</taxon>
        <taxon>Fungi</taxon>
        <taxon>Fungi incertae sedis</taxon>
        <taxon>Zoopagomycota</taxon>
        <taxon>Entomophthoromycotina</taxon>
        <taxon>Entomophthoromycetes</taxon>
        <taxon>Entomophthorales</taxon>
        <taxon>Ancylistaceae</taxon>
        <taxon>Conidiobolus</taxon>
    </lineage>
</organism>
<evidence type="ECO:0008006" key="3">
    <source>
        <dbReference type="Google" id="ProtNLM"/>
    </source>
</evidence>
<dbReference type="AlphaFoldDB" id="A0A137P275"/>
<protein>
    <recommendedName>
        <fullName evidence="3">F-box domain-containing protein</fullName>
    </recommendedName>
</protein>
<dbReference type="Gene3D" id="3.80.10.10">
    <property type="entry name" value="Ribonuclease Inhibitor"/>
    <property type="match status" value="1"/>
</dbReference>
<dbReference type="Proteomes" id="UP000070444">
    <property type="component" value="Unassembled WGS sequence"/>
</dbReference>
<name>A0A137P275_CONC2</name>
<proteinExistence type="predicted"/>
<keyword evidence="2" id="KW-1185">Reference proteome</keyword>
<reference evidence="1 2" key="1">
    <citation type="journal article" date="2015" name="Genome Biol. Evol.">
        <title>Phylogenomic analyses indicate that early fungi evolved digesting cell walls of algal ancestors of land plants.</title>
        <authorList>
            <person name="Chang Y."/>
            <person name="Wang S."/>
            <person name="Sekimoto S."/>
            <person name="Aerts A.L."/>
            <person name="Choi C."/>
            <person name="Clum A."/>
            <person name="LaButti K.M."/>
            <person name="Lindquist E.A."/>
            <person name="Yee Ngan C."/>
            <person name="Ohm R.A."/>
            <person name="Salamov A.A."/>
            <person name="Grigoriev I.V."/>
            <person name="Spatafora J.W."/>
            <person name="Berbee M.L."/>
        </authorList>
    </citation>
    <scope>NUCLEOTIDE SEQUENCE [LARGE SCALE GENOMIC DNA]</scope>
    <source>
        <strain evidence="1 2">NRRL 28638</strain>
    </source>
</reference>
<gene>
    <name evidence="1" type="ORF">CONCODRAFT_8441</name>
</gene>
<evidence type="ECO:0000313" key="2">
    <source>
        <dbReference type="Proteomes" id="UP000070444"/>
    </source>
</evidence>
<dbReference type="InterPro" id="IPR032675">
    <property type="entry name" value="LRR_dom_sf"/>
</dbReference>